<dbReference type="AlphaFoldDB" id="A0A4Y8ZQI7"/>
<keyword evidence="3 6" id="KW-0812">Transmembrane</keyword>
<feature type="transmembrane region" description="Helical" evidence="6">
    <location>
        <begin position="260"/>
        <end position="284"/>
    </location>
</feature>
<comment type="caution">
    <text evidence="7">The sequence shown here is derived from an EMBL/GenBank/DDBJ whole genome shotgun (WGS) entry which is preliminary data.</text>
</comment>
<evidence type="ECO:0000256" key="4">
    <source>
        <dbReference type="ARBA" id="ARBA00022989"/>
    </source>
</evidence>
<evidence type="ECO:0000256" key="3">
    <source>
        <dbReference type="ARBA" id="ARBA00022692"/>
    </source>
</evidence>
<dbReference type="PANTHER" id="PTHR21716">
    <property type="entry name" value="TRANSMEMBRANE PROTEIN"/>
    <property type="match status" value="1"/>
</dbReference>
<keyword evidence="8" id="KW-1185">Reference proteome</keyword>
<feature type="transmembrane region" description="Helical" evidence="6">
    <location>
        <begin position="156"/>
        <end position="174"/>
    </location>
</feature>
<organism evidence="7 8">
    <name type="scientific">Sphingomonas parva</name>
    <dbReference type="NCBI Taxonomy" id="2555898"/>
    <lineage>
        <taxon>Bacteria</taxon>
        <taxon>Pseudomonadati</taxon>
        <taxon>Pseudomonadota</taxon>
        <taxon>Alphaproteobacteria</taxon>
        <taxon>Sphingomonadales</taxon>
        <taxon>Sphingomonadaceae</taxon>
        <taxon>Sphingomonas</taxon>
    </lineage>
</organism>
<evidence type="ECO:0000256" key="2">
    <source>
        <dbReference type="ARBA" id="ARBA00009773"/>
    </source>
</evidence>
<evidence type="ECO:0000313" key="8">
    <source>
        <dbReference type="Proteomes" id="UP000298213"/>
    </source>
</evidence>
<dbReference type="EMBL" id="SPDV01000029">
    <property type="protein sequence ID" value="TFI57542.1"/>
    <property type="molecule type" value="Genomic_DNA"/>
</dbReference>
<comment type="subcellular location">
    <subcellularLocation>
        <location evidence="1">Membrane</location>
        <topology evidence="1">Multi-pass membrane protein</topology>
    </subcellularLocation>
</comment>
<keyword evidence="4 6" id="KW-1133">Transmembrane helix</keyword>
<dbReference type="OrthoDB" id="5761230at2"/>
<dbReference type="Proteomes" id="UP000298213">
    <property type="component" value="Unassembled WGS sequence"/>
</dbReference>
<gene>
    <name evidence="7" type="ORF">E2493_14315</name>
</gene>
<feature type="transmembrane region" description="Helical" evidence="6">
    <location>
        <begin position="326"/>
        <end position="354"/>
    </location>
</feature>
<accession>A0A4Y8ZQI7</accession>
<feature type="transmembrane region" description="Helical" evidence="6">
    <location>
        <begin position="186"/>
        <end position="209"/>
    </location>
</feature>
<feature type="transmembrane region" description="Helical" evidence="6">
    <location>
        <begin position="386"/>
        <end position="407"/>
    </location>
</feature>
<feature type="transmembrane region" description="Helical" evidence="6">
    <location>
        <begin position="419"/>
        <end position="449"/>
    </location>
</feature>
<feature type="transmembrane region" description="Helical" evidence="6">
    <location>
        <begin position="132"/>
        <end position="150"/>
    </location>
</feature>
<reference evidence="7 8" key="1">
    <citation type="submission" date="2019-03" db="EMBL/GenBank/DDBJ databases">
        <title>Genome sequence of Sphingomonas sp. 17J27-24.</title>
        <authorList>
            <person name="Kim M."/>
            <person name="Maeng S."/>
            <person name="Sathiyaraj S."/>
        </authorList>
    </citation>
    <scope>NUCLEOTIDE SEQUENCE [LARGE SCALE GENOMIC DNA]</scope>
    <source>
        <strain evidence="7 8">17J27-24</strain>
    </source>
</reference>
<evidence type="ECO:0000256" key="6">
    <source>
        <dbReference type="SAM" id="Phobius"/>
    </source>
</evidence>
<sequence>MPGLSRLRASHPRDLGLCGILLGDRQIRVARGCALLFGLRIRDAGADGRPFPRGLAAHRRYRSLGGLRRHRLVYGLHGKHDEQDAALAALRILPLDKLWNAPRAAVFSAERLSTTTRSARDTMGEQDQAYRLCLRVMLTAAAIMLVLMLAFRLLDLLVLVFGAIVLAVPVRALADLVTRWTGVPARLAFVTALLLIAASLALLCLLFGYRVGDQFRGLAETLPTAWSTLEGKLMSIPGGEHLVRQLRRLSPSGAGFFADIGSIALGLSAAFLDMLLVLFGAVFLASNPPLYRKGVLKLVPEARRGVVADALDDSGRALKRFLLGQLVSMTVVGLMTGVGLWMIGVPTALALGLIAGLLEAIPYAGPILAAVPGVLIALLHGPETALWAAGLYLGVQQVEGSLVMPIVQHKAVYLPPALTVFGVVAGGVVFGTVGLIFAAPLLVVSYVLVKRLYVKEALGTQTPIPGAR</sequence>
<name>A0A4Y8ZQI7_9SPHN</name>
<proteinExistence type="inferred from homology"/>
<keyword evidence="5 6" id="KW-0472">Membrane</keyword>
<dbReference type="PANTHER" id="PTHR21716:SF62">
    <property type="entry name" value="TRANSPORT PROTEIN YDBI-RELATED"/>
    <property type="match status" value="1"/>
</dbReference>
<dbReference type="GO" id="GO:0055085">
    <property type="term" value="P:transmembrane transport"/>
    <property type="evidence" value="ECO:0007669"/>
    <property type="project" value="TreeGrafter"/>
</dbReference>
<protein>
    <submittedName>
        <fullName evidence="7">AI-2E family transporter</fullName>
    </submittedName>
</protein>
<dbReference type="Pfam" id="PF01594">
    <property type="entry name" value="AI-2E_transport"/>
    <property type="match status" value="1"/>
</dbReference>
<evidence type="ECO:0000313" key="7">
    <source>
        <dbReference type="EMBL" id="TFI57542.1"/>
    </source>
</evidence>
<comment type="similarity">
    <text evidence="2">Belongs to the autoinducer-2 exporter (AI-2E) (TC 2.A.86) family.</text>
</comment>
<evidence type="ECO:0000256" key="5">
    <source>
        <dbReference type="ARBA" id="ARBA00023136"/>
    </source>
</evidence>
<evidence type="ECO:0000256" key="1">
    <source>
        <dbReference type="ARBA" id="ARBA00004141"/>
    </source>
</evidence>
<dbReference type="InterPro" id="IPR002549">
    <property type="entry name" value="AI-2E-like"/>
</dbReference>
<dbReference type="GO" id="GO:0016020">
    <property type="term" value="C:membrane"/>
    <property type="evidence" value="ECO:0007669"/>
    <property type="project" value="UniProtKB-SubCell"/>
</dbReference>
<feature type="transmembrane region" description="Helical" evidence="6">
    <location>
        <begin position="360"/>
        <end position="379"/>
    </location>
</feature>